<gene>
    <name evidence="7" type="ORF">SAMN05444365_103581</name>
</gene>
<keyword evidence="5 6" id="KW-0472">Membrane</keyword>
<evidence type="ECO:0000256" key="6">
    <source>
        <dbReference type="SAM" id="Phobius"/>
    </source>
</evidence>
<feature type="transmembrane region" description="Helical" evidence="6">
    <location>
        <begin position="188"/>
        <end position="206"/>
    </location>
</feature>
<protein>
    <submittedName>
        <fullName evidence="7">Threonine/homoserine/homoserine lactone efflux protein</fullName>
    </submittedName>
</protein>
<dbReference type="PANTHER" id="PTHR30086">
    <property type="entry name" value="ARGININE EXPORTER PROTEIN ARGO"/>
    <property type="match status" value="1"/>
</dbReference>
<dbReference type="STRING" id="405436.SAMN05444365_103581"/>
<sequence>MLALLPLLGVWVLAIISPGPDFVVTVQYASARSRRHGVAVGLGVSCAILVWAVGSLLGLAVLFARVSWLYDVVRLAGAAYLLYLGVRTLWSTRGAAPAADPGPARAGGRPGGLVRAWRVGFLTNIGNPKAAVFFGSLFSALLPVDAGVGLRAAAVALMVAVAVVWFTVVATVFGLDPVARAYARTRRWIDRVMGAVLVALAGRLAFER</sequence>
<keyword evidence="8" id="KW-1185">Reference proteome</keyword>
<dbReference type="InterPro" id="IPR001123">
    <property type="entry name" value="LeuE-type"/>
</dbReference>
<accession>A0A1H3MZ78</accession>
<name>A0A1H3MZ78_9ACTN</name>
<dbReference type="GO" id="GO:0015171">
    <property type="term" value="F:amino acid transmembrane transporter activity"/>
    <property type="evidence" value="ECO:0007669"/>
    <property type="project" value="TreeGrafter"/>
</dbReference>
<comment type="subcellular location">
    <subcellularLocation>
        <location evidence="1">Cell membrane</location>
        <topology evidence="1">Multi-pass membrane protein</topology>
    </subcellularLocation>
</comment>
<dbReference type="Pfam" id="PF01810">
    <property type="entry name" value="LysE"/>
    <property type="match status" value="1"/>
</dbReference>
<dbReference type="AlphaFoldDB" id="A0A1H3MZ78"/>
<dbReference type="PIRSF" id="PIRSF006324">
    <property type="entry name" value="LeuE"/>
    <property type="match status" value="1"/>
</dbReference>
<evidence type="ECO:0000313" key="8">
    <source>
        <dbReference type="Proteomes" id="UP000242415"/>
    </source>
</evidence>
<evidence type="ECO:0000256" key="1">
    <source>
        <dbReference type="ARBA" id="ARBA00004651"/>
    </source>
</evidence>
<reference evidence="8" key="1">
    <citation type="submission" date="2016-10" db="EMBL/GenBank/DDBJ databases">
        <authorList>
            <person name="Varghese N."/>
            <person name="Submissions S."/>
        </authorList>
    </citation>
    <scope>NUCLEOTIDE SEQUENCE [LARGE SCALE GENOMIC DNA]</scope>
    <source>
        <strain evidence="8">DSM 45245</strain>
    </source>
</reference>
<organism evidence="7 8">
    <name type="scientific">Micromonospora pattaloongensis</name>
    <dbReference type="NCBI Taxonomy" id="405436"/>
    <lineage>
        <taxon>Bacteria</taxon>
        <taxon>Bacillati</taxon>
        <taxon>Actinomycetota</taxon>
        <taxon>Actinomycetes</taxon>
        <taxon>Micromonosporales</taxon>
        <taxon>Micromonosporaceae</taxon>
        <taxon>Micromonospora</taxon>
    </lineage>
</organism>
<evidence type="ECO:0000256" key="2">
    <source>
        <dbReference type="ARBA" id="ARBA00022475"/>
    </source>
</evidence>
<dbReference type="PANTHER" id="PTHR30086:SF19">
    <property type="entry name" value="THREONINE EFFLUX PROTEIN"/>
    <property type="match status" value="1"/>
</dbReference>
<keyword evidence="2" id="KW-1003">Cell membrane</keyword>
<dbReference type="Proteomes" id="UP000242415">
    <property type="component" value="Unassembled WGS sequence"/>
</dbReference>
<feature type="transmembrane region" description="Helical" evidence="6">
    <location>
        <begin position="38"/>
        <end position="61"/>
    </location>
</feature>
<dbReference type="GO" id="GO:0005886">
    <property type="term" value="C:plasma membrane"/>
    <property type="evidence" value="ECO:0007669"/>
    <property type="project" value="UniProtKB-SubCell"/>
</dbReference>
<feature type="transmembrane region" description="Helical" evidence="6">
    <location>
        <begin position="152"/>
        <end position="176"/>
    </location>
</feature>
<evidence type="ECO:0000313" key="7">
    <source>
        <dbReference type="EMBL" id="SDY81838.1"/>
    </source>
</evidence>
<dbReference type="EMBL" id="FNPH01000003">
    <property type="protein sequence ID" value="SDY81838.1"/>
    <property type="molecule type" value="Genomic_DNA"/>
</dbReference>
<evidence type="ECO:0000256" key="5">
    <source>
        <dbReference type="ARBA" id="ARBA00023136"/>
    </source>
</evidence>
<dbReference type="OrthoDB" id="3530905at2"/>
<evidence type="ECO:0000256" key="3">
    <source>
        <dbReference type="ARBA" id="ARBA00022692"/>
    </source>
</evidence>
<proteinExistence type="predicted"/>
<dbReference type="RefSeq" id="WP_091555647.1">
    <property type="nucleotide sequence ID" value="NZ_FNPH01000003.1"/>
</dbReference>
<feature type="transmembrane region" description="Helical" evidence="6">
    <location>
        <begin position="68"/>
        <end position="86"/>
    </location>
</feature>
<keyword evidence="3 6" id="KW-0812">Transmembrane</keyword>
<evidence type="ECO:0000256" key="4">
    <source>
        <dbReference type="ARBA" id="ARBA00022989"/>
    </source>
</evidence>
<keyword evidence="4 6" id="KW-1133">Transmembrane helix</keyword>